<organism evidence="5 6">
    <name type="scientific">Thermomonospora curvata (strain ATCC 19995 / DSM 43183 / JCM 3096 / KCTC 9072 / NBRC 15933 / NCIMB 10081 / Henssen B9)</name>
    <dbReference type="NCBI Taxonomy" id="471852"/>
    <lineage>
        <taxon>Bacteria</taxon>
        <taxon>Bacillati</taxon>
        <taxon>Actinomycetota</taxon>
        <taxon>Actinomycetes</taxon>
        <taxon>Streptosporangiales</taxon>
        <taxon>Thermomonosporaceae</taxon>
        <taxon>Thermomonospora</taxon>
    </lineage>
</organism>
<keyword evidence="3" id="KW-0949">S-adenosyl-L-methionine</keyword>
<dbReference type="STRING" id="471852.Tcur_4825"/>
<dbReference type="SUPFAM" id="SSF53335">
    <property type="entry name" value="S-adenosyl-L-methionine-dependent methyltransferases"/>
    <property type="match status" value="1"/>
</dbReference>
<dbReference type="KEGG" id="tcu:Tcur_4825"/>
<dbReference type="GO" id="GO:0008168">
    <property type="term" value="F:methyltransferase activity"/>
    <property type="evidence" value="ECO:0007669"/>
    <property type="project" value="UniProtKB-KW"/>
</dbReference>
<dbReference type="PANTHER" id="PTHR43464:SF19">
    <property type="entry name" value="UBIQUINONE BIOSYNTHESIS O-METHYLTRANSFERASE, MITOCHONDRIAL"/>
    <property type="match status" value="1"/>
</dbReference>
<dbReference type="HOGENOM" id="CLU_063459_0_1_11"/>
<feature type="domain" description="Methyltransferase" evidence="4">
    <location>
        <begin position="54"/>
        <end position="148"/>
    </location>
</feature>
<sequence length="260" mass="29829">MDDEQLRAQLTLPRFPRSAAYDPRWLIRNVMGPNPLWLLEELTARMPLRPGMRVLDLGCGKAVTSIFLAREFGVTVWAADLWVAPTENLARIREAGCADRVFPLLAEARELPFAHGYFDAVISIDAYHYFGTDDFYVGYLADFIRPGGLLGIAVPGLRAEIDRVPEHLRPYWQWEFASLHSVGWWRRHWELTGKVGVLDAWEQDDGWRYWRHWCRVCAQAGEDETVREASRHEARMLDADEGRTFTFALLVAKKPEVGGT</sequence>
<dbReference type="InterPro" id="IPR029063">
    <property type="entry name" value="SAM-dependent_MTases_sf"/>
</dbReference>
<proteinExistence type="predicted"/>
<evidence type="ECO:0000256" key="2">
    <source>
        <dbReference type="ARBA" id="ARBA00022679"/>
    </source>
</evidence>
<gene>
    <name evidence="5" type="ordered locus">Tcur_4825</name>
</gene>
<evidence type="ECO:0000256" key="1">
    <source>
        <dbReference type="ARBA" id="ARBA00022603"/>
    </source>
</evidence>
<evidence type="ECO:0000259" key="4">
    <source>
        <dbReference type="Pfam" id="PF13649"/>
    </source>
</evidence>
<name>D1A7D7_THECD</name>
<protein>
    <submittedName>
        <fullName evidence="5">Methyltransferase type 11</fullName>
    </submittedName>
</protein>
<reference evidence="5 6" key="1">
    <citation type="journal article" date="2011" name="Stand. Genomic Sci.">
        <title>Complete genome sequence of Thermomonospora curvata type strain (B9).</title>
        <authorList>
            <person name="Chertkov O."/>
            <person name="Sikorski J."/>
            <person name="Nolan M."/>
            <person name="Lapidus A."/>
            <person name="Lucas S."/>
            <person name="Del Rio T.G."/>
            <person name="Tice H."/>
            <person name="Cheng J.F."/>
            <person name="Goodwin L."/>
            <person name="Pitluck S."/>
            <person name="Liolios K."/>
            <person name="Ivanova N."/>
            <person name="Mavromatis K."/>
            <person name="Mikhailova N."/>
            <person name="Ovchinnikova G."/>
            <person name="Pati A."/>
            <person name="Chen A."/>
            <person name="Palaniappan K."/>
            <person name="Djao O.D."/>
            <person name="Land M."/>
            <person name="Hauser L."/>
            <person name="Chang Y.J."/>
            <person name="Jeffries C.D."/>
            <person name="Brettin T."/>
            <person name="Han C."/>
            <person name="Detter J.C."/>
            <person name="Rohde M."/>
            <person name="Goker M."/>
            <person name="Woyke T."/>
            <person name="Bristow J."/>
            <person name="Eisen J.A."/>
            <person name="Markowitz V."/>
            <person name="Hugenholtz P."/>
            <person name="Klenk H.P."/>
            <person name="Kyrpides N.C."/>
        </authorList>
    </citation>
    <scope>NUCLEOTIDE SEQUENCE [LARGE SCALE GENOMIC DNA]</scope>
    <source>
        <strain evidence="6">ATCC 19995 / DSM 43183 / JCM 3096 / KCTC 9072 / NBRC 15933 / NCIMB 10081 / Henssen B9</strain>
    </source>
</reference>
<dbReference type="Proteomes" id="UP000001918">
    <property type="component" value="Chromosome"/>
</dbReference>
<dbReference type="eggNOG" id="COG2230">
    <property type="taxonomic scope" value="Bacteria"/>
</dbReference>
<dbReference type="Gene3D" id="3.40.50.150">
    <property type="entry name" value="Vaccinia Virus protein VP39"/>
    <property type="match status" value="1"/>
</dbReference>
<dbReference type="InterPro" id="IPR041698">
    <property type="entry name" value="Methyltransf_25"/>
</dbReference>
<accession>D1A7D7</accession>
<dbReference type="EMBL" id="CP001738">
    <property type="protein sequence ID" value="ACZ00343.1"/>
    <property type="molecule type" value="Genomic_DNA"/>
</dbReference>
<evidence type="ECO:0000313" key="5">
    <source>
        <dbReference type="EMBL" id="ACZ00343.1"/>
    </source>
</evidence>
<keyword evidence="6" id="KW-1185">Reference proteome</keyword>
<evidence type="ECO:0000313" key="6">
    <source>
        <dbReference type="Proteomes" id="UP000001918"/>
    </source>
</evidence>
<keyword evidence="1 5" id="KW-0489">Methyltransferase</keyword>
<dbReference type="AlphaFoldDB" id="D1A7D7"/>
<keyword evidence="2 5" id="KW-0808">Transferase</keyword>
<evidence type="ECO:0000256" key="3">
    <source>
        <dbReference type="ARBA" id="ARBA00022691"/>
    </source>
</evidence>
<dbReference type="PANTHER" id="PTHR43464">
    <property type="entry name" value="METHYLTRANSFERASE"/>
    <property type="match status" value="1"/>
</dbReference>
<dbReference type="CDD" id="cd02440">
    <property type="entry name" value="AdoMet_MTases"/>
    <property type="match status" value="1"/>
</dbReference>
<dbReference type="Pfam" id="PF13649">
    <property type="entry name" value="Methyltransf_25"/>
    <property type="match status" value="1"/>
</dbReference>
<dbReference type="GO" id="GO:0032259">
    <property type="term" value="P:methylation"/>
    <property type="evidence" value="ECO:0007669"/>
    <property type="project" value="UniProtKB-KW"/>
</dbReference>